<proteinExistence type="predicted"/>
<feature type="signal peptide" evidence="1">
    <location>
        <begin position="1"/>
        <end position="22"/>
    </location>
</feature>
<evidence type="ECO:0000313" key="2">
    <source>
        <dbReference type="EMBL" id="CAH2092413.1"/>
    </source>
</evidence>
<protein>
    <submittedName>
        <fullName evidence="2">Uncharacterized protein</fullName>
    </submittedName>
</protein>
<keyword evidence="3" id="KW-1185">Reference proteome</keyword>
<reference evidence="2" key="1">
    <citation type="submission" date="2022-03" db="EMBL/GenBank/DDBJ databases">
        <authorList>
            <person name="Tunstrom K."/>
        </authorList>
    </citation>
    <scope>NUCLEOTIDE SEQUENCE</scope>
</reference>
<evidence type="ECO:0000313" key="3">
    <source>
        <dbReference type="Proteomes" id="UP001153954"/>
    </source>
</evidence>
<name>A0AAU9TZM8_EUPED</name>
<feature type="chain" id="PRO_5043404001" evidence="1">
    <location>
        <begin position="23"/>
        <end position="93"/>
    </location>
</feature>
<dbReference type="EMBL" id="CAKOGL010000011">
    <property type="protein sequence ID" value="CAH2092413.1"/>
    <property type="molecule type" value="Genomic_DNA"/>
</dbReference>
<organism evidence="2 3">
    <name type="scientific">Euphydryas editha</name>
    <name type="common">Edith's checkerspot</name>
    <dbReference type="NCBI Taxonomy" id="104508"/>
    <lineage>
        <taxon>Eukaryota</taxon>
        <taxon>Metazoa</taxon>
        <taxon>Ecdysozoa</taxon>
        <taxon>Arthropoda</taxon>
        <taxon>Hexapoda</taxon>
        <taxon>Insecta</taxon>
        <taxon>Pterygota</taxon>
        <taxon>Neoptera</taxon>
        <taxon>Endopterygota</taxon>
        <taxon>Lepidoptera</taxon>
        <taxon>Glossata</taxon>
        <taxon>Ditrysia</taxon>
        <taxon>Papilionoidea</taxon>
        <taxon>Nymphalidae</taxon>
        <taxon>Nymphalinae</taxon>
        <taxon>Euphydryas</taxon>
    </lineage>
</organism>
<keyword evidence="1" id="KW-0732">Signal</keyword>
<dbReference type="AlphaFoldDB" id="A0AAU9TZM8"/>
<accession>A0AAU9TZM8</accession>
<evidence type="ECO:0000256" key="1">
    <source>
        <dbReference type="SAM" id="SignalP"/>
    </source>
</evidence>
<gene>
    <name evidence="2" type="ORF">EEDITHA_LOCUS8171</name>
</gene>
<comment type="caution">
    <text evidence="2">The sequence shown here is derived from an EMBL/GenBank/DDBJ whole genome shotgun (WGS) entry which is preliminary data.</text>
</comment>
<dbReference type="Proteomes" id="UP001153954">
    <property type="component" value="Unassembled WGS sequence"/>
</dbReference>
<sequence length="93" mass="10943">MKRVLFFVSLFFIILENQVTDSFKTLDELKKRYKKIENDEFSTSDVLVGKAMDFIYSNKTVMNLIARELWNVGSRAIDRIVEIKGETIFVTHF</sequence>